<keyword evidence="4" id="KW-0813">Transport</keyword>
<evidence type="ECO:0000256" key="2">
    <source>
        <dbReference type="ARBA" id="ARBA00006148"/>
    </source>
</evidence>
<feature type="transmembrane region" description="Helical" evidence="9">
    <location>
        <begin position="224"/>
        <end position="252"/>
    </location>
</feature>
<evidence type="ECO:0000256" key="5">
    <source>
        <dbReference type="ARBA" id="ARBA00022692"/>
    </source>
</evidence>
<evidence type="ECO:0000256" key="6">
    <source>
        <dbReference type="ARBA" id="ARBA00022989"/>
    </source>
</evidence>
<dbReference type="Proteomes" id="UP000707138">
    <property type="component" value="Unassembled WGS sequence"/>
</dbReference>
<reference evidence="10 11" key="1">
    <citation type="journal article" date="2021" name="Sci. Rep.">
        <title>The distribution of antibiotic resistance genes in chicken gut microbiota commensals.</title>
        <authorList>
            <person name="Juricova H."/>
            <person name="Matiasovicova J."/>
            <person name="Kubasova T."/>
            <person name="Cejkova D."/>
            <person name="Rychlik I."/>
        </authorList>
    </citation>
    <scope>NUCLEOTIDE SEQUENCE [LARGE SCALE GENOMIC DNA]</scope>
    <source>
        <strain evidence="10 11">An537</strain>
    </source>
</reference>
<dbReference type="InterPro" id="IPR036458">
    <property type="entry name" value="Na:dicarbo_symporter_sf"/>
</dbReference>
<feature type="transmembrane region" description="Helical" evidence="9">
    <location>
        <begin position="12"/>
        <end position="34"/>
    </location>
</feature>
<feature type="transmembrane region" description="Helical" evidence="9">
    <location>
        <begin position="41"/>
        <end position="62"/>
    </location>
</feature>
<dbReference type="Gene3D" id="1.10.3860.10">
    <property type="entry name" value="Sodium:dicarboxylate symporter"/>
    <property type="match status" value="1"/>
</dbReference>
<evidence type="ECO:0000256" key="9">
    <source>
        <dbReference type="SAM" id="Phobius"/>
    </source>
</evidence>
<dbReference type="SUPFAM" id="SSF118215">
    <property type="entry name" value="Proton glutamate symport protein"/>
    <property type="match status" value="1"/>
</dbReference>
<accession>A0ABS2GES1</accession>
<comment type="caution">
    <text evidence="10">The sequence shown here is derived from an EMBL/GenBank/DDBJ whole genome shotgun (WGS) entry which is preliminary data.</text>
</comment>
<dbReference type="Pfam" id="PF00375">
    <property type="entry name" value="SDF"/>
    <property type="match status" value="1"/>
</dbReference>
<gene>
    <name evidence="10" type="ORF">H6A01_04930</name>
</gene>
<keyword evidence="11" id="KW-1185">Reference proteome</keyword>
<evidence type="ECO:0000256" key="7">
    <source>
        <dbReference type="ARBA" id="ARBA00023136"/>
    </source>
</evidence>
<evidence type="ECO:0000256" key="3">
    <source>
        <dbReference type="ARBA" id="ARBA00022031"/>
    </source>
</evidence>
<dbReference type="RefSeq" id="WP_205087756.1">
    <property type="nucleotide sequence ID" value="NZ_JACJLA010000007.1"/>
</dbReference>
<feature type="transmembrane region" description="Helical" evidence="9">
    <location>
        <begin position="372"/>
        <end position="390"/>
    </location>
</feature>
<evidence type="ECO:0000313" key="11">
    <source>
        <dbReference type="Proteomes" id="UP000707138"/>
    </source>
</evidence>
<dbReference type="PANTHER" id="PTHR42865">
    <property type="entry name" value="PROTON/GLUTAMATE-ASPARTATE SYMPORTER"/>
    <property type="match status" value="1"/>
</dbReference>
<keyword evidence="5 9" id="KW-0812">Transmembrane</keyword>
<name>A0ABS2GES1_9FIRM</name>
<comment type="subcellular location">
    <subcellularLocation>
        <location evidence="1">Membrane</location>
        <topology evidence="1">Multi-pass membrane protein</topology>
    </subcellularLocation>
</comment>
<evidence type="ECO:0000313" key="10">
    <source>
        <dbReference type="EMBL" id="MBM6912666.1"/>
    </source>
</evidence>
<feature type="transmembrane region" description="Helical" evidence="9">
    <location>
        <begin position="181"/>
        <end position="203"/>
    </location>
</feature>
<organism evidence="10 11">
    <name type="scientific">Veillonella magna</name>
    <dbReference type="NCBI Taxonomy" id="464322"/>
    <lineage>
        <taxon>Bacteria</taxon>
        <taxon>Bacillati</taxon>
        <taxon>Bacillota</taxon>
        <taxon>Negativicutes</taxon>
        <taxon>Veillonellales</taxon>
        <taxon>Veillonellaceae</taxon>
        <taxon>Veillonella</taxon>
    </lineage>
</organism>
<feature type="transmembrane region" description="Helical" evidence="9">
    <location>
        <begin position="82"/>
        <end position="109"/>
    </location>
</feature>
<feature type="transmembrane region" description="Helical" evidence="9">
    <location>
        <begin position="343"/>
        <end position="360"/>
    </location>
</feature>
<evidence type="ECO:0000256" key="8">
    <source>
        <dbReference type="ARBA" id="ARBA00031293"/>
    </source>
</evidence>
<feature type="transmembrane region" description="Helical" evidence="9">
    <location>
        <begin position="264"/>
        <end position="289"/>
    </location>
</feature>
<dbReference type="InterPro" id="IPR001991">
    <property type="entry name" value="Na-dicarboxylate_symporter"/>
</dbReference>
<dbReference type="PRINTS" id="PR00173">
    <property type="entry name" value="EDTRNSPORT"/>
</dbReference>
<feature type="transmembrane region" description="Helical" evidence="9">
    <location>
        <begin position="301"/>
        <end position="323"/>
    </location>
</feature>
<sequence>MDIPFFQQFLMISSPMTIGILILFLILLGFVFYLQRQKTSFGTLVITGTILGAVLGFAVQIIAGFPNDPMKVVYIKESTKWFSLIGGGFIDLIRMLVIPLVFISIVHVILNMSQGANLKKLVSSTAAVALIMVAIAAIVGLVLGSVTHLGAGMNAEAGASKMREVKPVVDMLRALIPNNPVNAMATTNVIAVVVFGVIVGDVARLIKQTGTDSLAMVTKLFNELHLVISWVADFVIGLMPYGVLALLASTLAQKGFQAIADMGLFIILIYVGVAIMLVVQSLLLMMFGVSPIMYFRKAKAVLLLAFTSRSSMGVLPATVSALTGKLGVNPATANTVASFGTTAGMQGCAGVFPALCIVYISNVAGVPLDMTMYVMSVIVIALGSLGIAGIPGTATMAASVSLSGTGLGAYFGMISPVLAVDPIVDMGRTMLNVSGSMTNAIVVDKLMGTFDKDAYNDAALINNDKKETVEA</sequence>
<keyword evidence="6 9" id="KW-1133">Transmembrane helix</keyword>
<proteinExistence type="inferred from homology"/>
<feature type="transmembrane region" description="Helical" evidence="9">
    <location>
        <begin position="396"/>
        <end position="420"/>
    </location>
</feature>
<dbReference type="PANTHER" id="PTHR42865:SF5">
    <property type="entry name" value="L-CYSTINE TRANSPORTER TCYP"/>
    <property type="match status" value="1"/>
</dbReference>
<evidence type="ECO:0000256" key="4">
    <source>
        <dbReference type="ARBA" id="ARBA00022448"/>
    </source>
</evidence>
<comment type="similarity">
    <text evidence="2">Belongs to the dicarboxylate/amino acid:cation symporter (DAACS) (TC 2.A.23) family.</text>
</comment>
<protein>
    <recommendedName>
        <fullName evidence="3">L-cystine uptake protein TcyP</fullName>
    </recommendedName>
    <alternativeName>
        <fullName evidence="8">Transporter of cystine TcyP</fullName>
    </alternativeName>
</protein>
<evidence type="ECO:0000256" key="1">
    <source>
        <dbReference type="ARBA" id="ARBA00004141"/>
    </source>
</evidence>
<keyword evidence="7 9" id="KW-0472">Membrane</keyword>
<feature type="transmembrane region" description="Helical" evidence="9">
    <location>
        <begin position="121"/>
        <end position="143"/>
    </location>
</feature>
<dbReference type="EMBL" id="JACJLA010000007">
    <property type="protein sequence ID" value="MBM6912666.1"/>
    <property type="molecule type" value="Genomic_DNA"/>
</dbReference>